<proteinExistence type="predicted"/>
<evidence type="ECO:0000259" key="3">
    <source>
        <dbReference type="PROSITE" id="PS51747"/>
    </source>
</evidence>
<name>A0A4T0V3C4_9NEIS</name>
<keyword evidence="5" id="KW-1185">Reference proteome</keyword>
<dbReference type="GO" id="GO:0016787">
    <property type="term" value="F:hydrolase activity"/>
    <property type="evidence" value="ECO:0007669"/>
    <property type="project" value="InterPro"/>
</dbReference>
<feature type="domain" description="CMP/dCMP-type deaminase" evidence="3">
    <location>
        <begin position="9"/>
        <end position="140"/>
    </location>
</feature>
<dbReference type="InterPro" id="IPR016193">
    <property type="entry name" value="Cytidine_deaminase-like"/>
</dbReference>
<dbReference type="AlphaFoldDB" id="A0A4T0V3C4"/>
<gene>
    <name evidence="4" type="ORF">E5K04_03290</name>
</gene>
<dbReference type="GO" id="GO:0008270">
    <property type="term" value="F:zinc ion binding"/>
    <property type="evidence" value="ECO:0007669"/>
    <property type="project" value="InterPro"/>
</dbReference>
<protein>
    <submittedName>
        <fullName evidence="4">Nucleoside deaminase</fullName>
    </submittedName>
</protein>
<dbReference type="Pfam" id="PF00383">
    <property type="entry name" value="dCMP_cyt_deam_1"/>
    <property type="match status" value="1"/>
</dbReference>
<dbReference type="EMBL" id="STGJ01000002">
    <property type="protein sequence ID" value="TIC86142.1"/>
    <property type="molecule type" value="Genomic_DNA"/>
</dbReference>
<evidence type="ECO:0000313" key="5">
    <source>
        <dbReference type="Proteomes" id="UP000308891"/>
    </source>
</evidence>
<dbReference type="PROSITE" id="PS00903">
    <property type="entry name" value="CYT_DCMP_DEAMINASES_1"/>
    <property type="match status" value="1"/>
</dbReference>
<dbReference type="RefSeq" id="WP_136551488.1">
    <property type="nucleotide sequence ID" value="NZ_STGJ01000002.1"/>
</dbReference>
<dbReference type="PANTHER" id="PTHR11079">
    <property type="entry name" value="CYTOSINE DEAMINASE FAMILY MEMBER"/>
    <property type="match status" value="1"/>
</dbReference>
<reference evidence="4 5" key="1">
    <citation type="submission" date="2019-04" db="EMBL/GenBank/DDBJ databases">
        <title>Crenobacter sp. nov.</title>
        <authorList>
            <person name="Shi S."/>
        </authorList>
    </citation>
    <scope>NUCLEOTIDE SEQUENCE [LARGE SCALE GENOMIC DNA]</scope>
    <source>
        <strain evidence="4 5">GY 70310</strain>
    </source>
</reference>
<dbReference type="Proteomes" id="UP000308891">
    <property type="component" value="Unassembled WGS sequence"/>
</dbReference>
<dbReference type="InterPro" id="IPR016192">
    <property type="entry name" value="APOBEC/CMP_deaminase_Zn-bd"/>
</dbReference>
<evidence type="ECO:0000313" key="4">
    <source>
        <dbReference type="EMBL" id="TIC86142.1"/>
    </source>
</evidence>
<dbReference type="OrthoDB" id="9802676at2"/>
<dbReference type="CDD" id="cd01285">
    <property type="entry name" value="nucleoside_deaminase"/>
    <property type="match status" value="1"/>
</dbReference>
<dbReference type="SUPFAM" id="SSF53927">
    <property type="entry name" value="Cytidine deaminase-like"/>
    <property type="match status" value="1"/>
</dbReference>
<comment type="caution">
    <text evidence="4">The sequence shown here is derived from an EMBL/GenBank/DDBJ whole genome shotgun (WGS) entry which is preliminary data.</text>
</comment>
<evidence type="ECO:0000256" key="1">
    <source>
        <dbReference type="ARBA" id="ARBA00022723"/>
    </source>
</evidence>
<dbReference type="InterPro" id="IPR002125">
    <property type="entry name" value="CMP_dCMP_dom"/>
</dbReference>
<keyword evidence="1" id="KW-0479">Metal-binding</keyword>
<sequence>MHTLTEADDFDRAMLSRAVLEAEQARLAGDRPFGALIAEQGGRLLVLGRNREASNADPTAHAEVDALRKLGPRAPAGAAGLTLYASGEPCPQCAAAIFYSGIRRVVYAVGADTMRACEEEGAPVLKMGCREVFATGSHPVCVVGPVEVELGREVLRRHFGR</sequence>
<keyword evidence="2" id="KW-0862">Zinc</keyword>
<dbReference type="Gene3D" id="3.40.140.10">
    <property type="entry name" value="Cytidine Deaminase, domain 2"/>
    <property type="match status" value="1"/>
</dbReference>
<dbReference type="PROSITE" id="PS51747">
    <property type="entry name" value="CYT_DCMP_DEAMINASES_2"/>
    <property type="match status" value="1"/>
</dbReference>
<organism evidence="4 5">
    <name type="scientific">Crenobacter intestini</name>
    <dbReference type="NCBI Taxonomy" id="2563443"/>
    <lineage>
        <taxon>Bacteria</taxon>
        <taxon>Pseudomonadati</taxon>
        <taxon>Pseudomonadota</taxon>
        <taxon>Betaproteobacteria</taxon>
        <taxon>Neisseriales</taxon>
        <taxon>Neisseriaceae</taxon>
        <taxon>Crenobacter</taxon>
    </lineage>
</organism>
<dbReference type="PANTHER" id="PTHR11079:SF179">
    <property type="entry name" value="TRNA(ADENINE(34)) DEAMINASE, CHLOROPLASTIC"/>
    <property type="match status" value="1"/>
</dbReference>
<evidence type="ECO:0000256" key="2">
    <source>
        <dbReference type="ARBA" id="ARBA00022833"/>
    </source>
</evidence>
<accession>A0A4T0V3C4</accession>